<comment type="caution">
    <text evidence="2">The sequence shown here is derived from an EMBL/GenBank/DDBJ whole genome shotgun (WGS) entry which is preliminary data.</text>
</comment>
<evidence type="ECO:0000313" key="2">
    <source>
        <dbReference type="EMBL" id="KAJ4841911.1"/>
    </source>
</evidence>
<reference evidence="2" key="1">
    <citation type="submission" date="2022-02" db="EMBL/GenBank/DDBJ databases">
        <authorList>
            <person name="Henning P.M."/>
            <person name="McCubbin A.G."/>
            <person name="Shore J.S."/>
        </authorList>
    </citation>
    <scope>NUCLEOTIDE SEQUENCE</scope>
    <source>
        <strain evidence="2">F60SS</strain>
        <tissue evidence="2">Leaves</tissue>
    </source>
</reference>
<feature type="region of interest" description="Disordered" evidence="1">
    <location>
        <begin position="101"/>
        <end position="133"/>
    </location>
</feature>
<gene>
    <name evidence="2" type="ORF">Tsubulata_013344</name>
</gene>
<protein>
    <submittedName>
        <fullName evidence="2">Uncharacterized protein</fullName>
    </submittedName>
</protein>
<evidence type="ECO:0000313" key="3">
    <source>
        <dbReference type="Proteomes" id="UP001141552"/>
    </source>
</evidence>
<accession>A0A9Q0G4V3</accession>
<dbReference type="EMBL" id="JAKUCV010002645">
    <property type="protein sequence ID" value="KAJ4841911.1"/>
    <property type="molecule type" value="Genomic_DNA"/>
</dbReference>
<keyword evidence="3" id="KW-1185">Reference proteome</keyword>
<dbReference type="Proteomes" id="UP001141552">
    <property type="component" value="Unassembled WGS sequence"/>
</dbReference>
<name>A0A9Q0G4V3_9ROSI</name>
<organism evidence="2 3">
    <name type="scientific">Turnera subulata</name>
    <dbReference type="NCBI Taxonomy" id="218843"/>
    <lineage>
        <taxon>Eukaryota</taxon>
        <taxon>Viridiplantae</taxon>
        <taxon>Streptophyta</taxon>
        <taxon>Embryophyta</taxon>
        <taxon>Tracheophyta</taxon>
        <taxon>Spermatophyta</taxon>
        <taxon>Magnoliopsida</taxon>
        <taxon>eudicotyledons</taxon>
        <taxon>Gunneridae</taxon>
        <taxon>Pentapetalae</taxon>
        <taxon>rosids</taxon>
        <taxon>fabids</taxon>
        <taxon>Malpighiales</taxon>
        <taxon>Passifloraceae</taxon>
        <taxon>Turnera</taxon>
    </lineage>
</organism>
<feature type="compositionally biased region" description="Polar residues" evidence="1">
    <location>
        <begin position="101"/>
        <end position="121"/>
    </location>
</feature>
<sequence>DHKNNVPRPAPALDLVRARAKSACTGATPPDTGLSIQSDDPDIAALLESFNKTNPTGSSSIGPDRLNHNLESRLGPGTRPSSGSSPDYEFLKYQKYKQSLRASAESTQAPGTSGFSQSPQAQDFPIHDGSSSSGLVGTSPTLYYQFDPQWDPVYFDFTGPIRLDPGINDPDSDMHISEDYCELLNFMENPHAPPVIHPVENHCPVTDKSGDVHPSGSDKSIWQF</sequence>
<proteinExistence type="predicted"/>
<feature type="region of interest" description="Disordered" evidence="1">
    <location>
        <begin position="48"/>
        <end position="88"/>
    </location>
</feature>
<reference evidence="2" key="2">
    <citation type="journal article" date="2023" name="Plants (Basel)">
        <title>Annotation of the Turnera subulata (Passifloraceae) Draft Genome Reveals the S-Locus Evolved after the Divergence of Turneroideae from Passifloroideae in a Stepwise Manner.</title>
        <authorList>
            <person name="Henning P.M."/>
            <person name="Roalson E.H."/>
            <person name="Mir W."/>
            <person name="McCubbin A.G."/>
            <person name="Shore J.S."/>
        </authorList>
    </citation>
    <scope>NUCLEOTIDE SEQUENCE</scope>
    <source>
        <strain evidence="2">F60SS</strain>
    </source>
</reference>
<feature type="compositionally biased region" description="Polar residues" evidence="1">
    <location>
        <begin position="50"/>
        <end position="61"/>
    </location>
</feature>
<feature type="compositionally biased region" description="Low complexity" evidence="1">
    <location>
        <begin position="72"/>
        <end position="86"/>
    </location>
</feature>
<feature type="non-terminal residue" evidence="2">
    <location>
        <position position="1"/>
    </location>
</feature>
<dbReference type="AlphaFoldDB" id="A0A9Q0G4V3"/>
<feature type="region of interest" description="Disordered" evidence="1">
    <location>
        <begin position="21"/>
        <end position="40"/>
    </location>
</feature>
<evidence type="ECO:0000256" key="1">
    <source>
        <dbReference type="SAM" id="MobiDB-lite"/>
    </source>
</evidence>